<accession>A0A3M7RJK6</accession>
<organism evidence="1 2">
    <name type="scientific">Brachionus plicatilis</name>
    <name type="common">Marine rotifer</name>
    <name type="synonym">Brachionus muelleri</name>
    <dbReference type="NCBI Taxonomy" id="10195"/>
    <lineage>
        <taxon>Eukaryota</taxon>
        <taxon>Metazoa</taxon>
        <taxon>Spiralia</taxon>
        <taxon>Gnathifera</taxon>
        <taxon>Rotifera</taxon>
        <taxon>Eurotatoria</taxon>
        <taxon>Monogononta</taxon>
        <taxon>Pseudotrocha</taxon>
        <taxon>Ploima</taxon>
        <taxon>Brachionidae</taxon>
        <taxon>Brachionus</taxon>
    </lineage>
</organism>
<comment type="caution">
    <text evidence="1">The sequence shown here is derived from an EMBL/GenBank/DDBJ whole genome shotgun (WGS) entry which is preliminary data.</text>
</comment>
<reference evidence="1 2" key="1">
    <citation type="journal article" date="2018" name="Sci. Rep.">
        <title>Genomic signatures of local adaptation to the degree of environmental predictability in rotifers.</title>
        <authorList>
            <person name="Franch-Gras L."/>
            <person name="Hahn C."/>
            <person name="Garcia-Roger E.M."/>
            <person name="Carmona M.J."/>
            <person name="Serra M."/>
            <person name="Gomez A."/>
        </authorList>
    </citation>
    <scope>NUCLEOTIDE SEQUENCE [LARGE SCALE GENOMIC DNA]</scope>
    <source>
        <strain evidence="1">HYR1</strain>
    </source>
</reference>
<evidence type="ECO:0000313" key="1">
    <source>
        <dbReference type="EMBL" id="RNA23659.1"/>
    </source>
</evidence>
<name>A0A3M7RJK6_BRAPC</name>
<keyword evidence="2" id="KW-1185">Reference proteome</keyword>
<protein>
    <submittedName>
        <fullName evidence="1">Uncharacterized protein</fullName>
    </submittedName>
</protein>
<gene>
    <name evidence="1" type="ORF">BpHYR1_050915</name>
</gene>
<evidence type="ECO:0000313" key="2">
    <source>
        <dbReference type="Proteomes" id="UP000276133"/>
    </source>
</evidence>
<dbReference type="AlphaFoldDB" id="A0A3M7RJK6"/>
<dbReference type="EMBL" id="REGN01003244">
    <property type="protein sequence ID" value="RNA23659.1"/>
    <property type="molecule type" value="Genomic_DNA"/>
</dbReference>
<sequence length="77" mass="9200">MKKLKIIDILIYLKKICIEWKLFKNKLSSKRRDLAQQQCRSIKIAQQGVLGQYLAIRKLIEHEIDHYHTLSSQQNHI</sequence>
<proteinExistence type="predicted"/>
<dbReference type="Proteomes" id="UP000276133">
    <property type="component" value="Unassembled WGS sequence"/>
</dbReference>